<keyword evidence="1" id="KW-0808">Transferase</keyword>
<organism evidence="4 5">
    <name type="scientific">Hymenobacter mucosus</name>
    <dbReference type="NCBI Taxonomy" id="1411120"/>
    <lineage>
        <taxon>Bacteria</taxon>
        <taxon>Pseudomonadati</taxon>
        <taxon>Bacteroidota</taxon>
        <taxon>Cytophagia</taxon>
        <taxon>Cytophagales</taxon>
        <taxon>Hymenobacteraceae</taxon>
        <taxon>Hymenobacter</taxon>
    </lineage>
</organism>
<evidence type="ECO:0000259" key="3">
    <source>
        <dbReference type="PROSITE" id="PS51186"/>
    </source>
</evidence>
<dbReference type="Gene3D" id="3.40.630.30">
    <property type="match status" value="1"/>
</dbReference>
<dbReference type="PROSITE" id="PS51186">
    <property type="entry name" value="GNAT"/>
    <property type="match status" value="1"/>
</dbReference>
<gene>
    <name evidence="4" type="ORF">SAMN06269173_10266</name>
</gene>
<dbReference type="GO" id="GO:0005840">
    <property type="term" value="C:ribosome"/>
    <property type="evidence" value="ECO:0007669"/>
    <property type="project" value="UniProtKB-KW"/>
</dbReference>
<keyword evidence="4" id="KW-0687">Ribonucleoprotein</keyword>
<sequence length="160" mass="18299">MTIRVASHQDIDELYGLWRELMDEHQAYHPVFGYHPAAEFQLKRMLRHRVAEKNTRVFVAQGRYRILGLLVASYQMGNPGMHFFRRGYIAETVVRQAYRRHGLGRALFQAALAWLSSQGADHLELQVAAANPAALHFWESLGFTPTTVHLMRPLSTPGTE</sequence>
<dbReference type="Pfam" id="PF00583">
    <property type="entry name" value="Acetyltransf_1"/>
    <property type="match status" value="1"/>
</dbReference>
<evidence type="ECO:0000256" key="2">
    <source>
        <dbReference type="ARBA" id="ARBA00023315"/>
    </source>
</evidence>
<dbReference type="InterPro" id="IPR050832">
    <property type="entry name" value="Bact_Acetyltransf"/>
</dbReference>
<dbReference type="InterPro" id="IPR000182">
    <property type="entry name" value="GNAT_dom"/>
</dbReference>
<dbReference type="AlphaFoldDB" id="A0A238VYZ4"/>
<evidence type="ECO:0000313" key="4">
    <source>
        <dbReference type="EMBL" id="SNR39550.1"/>
    </source>
</evidence>
<dbReference type="Proteomes" id="UP000198310">
    <property type="component" value="Unassembled WGS sequence"/>
</dbReference>
<protein>
    <submittedName>
        <fullName evidence="4">Ribosomal protein S18 acetylase RimI</fullName>
    </submittedName>
</protein>
<dbReference type="EMBL" id="FZNS01000002">
    <property type="protein sequence ID" value="SNR39550.1"/>
    <property type="molecule type" value="Genomic_DNA"/>
</dbReference>
<keyword evidence="4" id="KW-0689">Ribosomal protein</keyword>
<reference evidence="5" key="1">
    <citation type="submission" date="2017-06" db="EMBL/GenBank/DDBJ databases">
        <authorList>
            <person name="Varghese N."/>
            <person name="Submissions S."/>
        </authorList>
    </citation>
    <scope>NUCLEOTIDE SEQUENCE [LARGE SCALE GENOMIC DNA]</scope>
    <source>
        <strain evidence="5">DSM 28041</strain>
    </source>
</reference>
<dbReference type="PANTHER" id="PTHR43877">
    <property type="entry name" value="AMINOALKYLPHOSPHONATE N-ACETYLTRANSFERASE-RELATED-RELATED"/>
    <property type="match status" value="1"/>
</dbReference>
<keyword evidence="5" id="KW-1185">Reference proteome</keyword>
<dbReference type="CDD" id="cd04301">
    <property type="entry name" value="NAT_SF"/>
    <property type="match status" value="1"/>
</dbReference>
<accession>A0A238VYZ4</accession>
<dbReference type="PANTHER" id="PTHR43877:SF2">
    <property type="entry name" value="AMINOALKYLPHOSPHONATE N-ACETYLTRANSFERASE-RELATED"/>
    <property type="match status" value="1"/>
</dbReference>
<dbReference type="RefSeq" id="WP_045690017.1">
    <property type="nucleotide sequence ID" value="NZ_FZNS01000002.1"/>
</dbReference>
<name>A0A238VYZ4_9BACT</name>
<feature type="domain" description="N-acetyltransferase" evidence="3">
    <location>
        <begin position="1"/>
        <end position="160"/>
    </location>
</feature>
<dbReference type="SUPFAM" id="SSF55729">
    <property type="entry name" value="Acyl-CoA N-acyltransferases (Nat)"/>
    <property type="match status" value="1"/>
</dbReference>
<proteinExistence type="predicted"/>
<dbReference type="GO" id="GO:0016747">
    <property type="term" value="F:acyltransferase activity, transferring groups other than amino-acyl groups"/>
    <property type="evidence" value="ECO:0007669"/>
    <property type="project" value="InterPro"/>
</dbReference>
<evidence type="ECO:0000256" key="1">
    <source>
        <dbReference type="ARBA" id="ARBA00022679"/>
    </source>
</evidence>
<evidence type="ECO:0000313" key="5">
    <source>
        <dbReference type="Proteomes" id="UP000198310"/>
    </source>
</evidence>
<keyword evidence="2" id="KW-0012">Acyltransferase</keyword>
<dbReference type="InterPro" id="IPR016181">
    <property type="entry name" value="Acyl_CoA_acyltransferase"/>
</dbReference>